<dbReference type="Proteomes" id="UP001374584">
    <property type="component" value="Unassembled WGS sequence"/>
</dbReference>
<name>A0AAN9NYI7_PHACN</name>
<comment type="caution">
    <text evidence="1">The sequence shown here is derived from an EMBL/GenBank/DDBJ whole genome shotgun (WGS) entry which is preliminary data.</text>
</comment>
<dbReference type="PANTHER" id="PTHR26312:SF215">
    <property type="entry name" value="TPR REPEAT PROTEIN"/>
    <property type="match status" value="1"/>
</dbReference>
<dbReference type="SUPFAM" id="SSF48452">
    <property type="entry name" value="TPR-like"/>
    <property type="match status" value="1"/>
</dbReference>
<dbReference type="InterPro" id="IPR011990">
    <property type="entry name" value="TPR-like_helical_dom_sf"/>
</dbReference>
<dbReference type="Gene3D" id="1.25.40.10">
    <property type="entry name" value="Tetratricopeptide repeat domain"/>
    <property type="match status" value="1"/>
</dbReference>
<dbReference type="InterPro" id="IPR003107">
    <property type="entry name" value="HAT"/>
</dbReference>
<dbReference type="PANTHER" id="PTHR26312">
    <property type="entry name" value="TETRATRICOPEPTIDE REPEAT PROTEIN 5"/>
    <property type="match status" value="1"/>
</dbReference>
<keyword evidence="2" id="KW-1185">Reference proteome</keyword>
<accession>A0AAN9NYI7</accession>
<protein>
    <submittedName>
        <fullName evidence="1">Uncharacterized protein</fullName>
    </submittedName>
</protein>
<gene>
    <name evidence="1" type="ORF">VNO80_00127</name>
</gene>
<dbReference type="SMART" id="SM00386">
    <property type="entry name" value="HAT"/>
    <property type="match status" value="3"/>
</dbReference>
<dbReference type="EMBL" id="JAYMYR010000001">
    <property type="protein sequence ID" value="KAK7381581.1"/>
    <property type="molecule type" value="Genomic_DNA"/>
</dbReference>
<proteinExistence type="predicted"/>
<evidence type="ECO:0000313" key="2">
    <source>
        <dbReference type="Proteomes" id="UP001374584"/>
    </source>
</evidence>
<sequence>MLLRSSSAPILTSLVLYSRDSSPEPEHIFQLPKTTSALSLSQILVEIALKNSRSPKRKNRVPLVNSVHKNQQSIKIKERDEVKNPQQNTYLKAHPSIQEQFSSLDLDKGVMDHDESCVGKKDSTLQTSVMGSGMGSDGGWICGGCNGSGKGSNGGHGRGWNFHEGNDRGRDRTDAYYQNMIEANPGDALLLGNYAKFLKEVCEDYPKAQEYLERAILANPDDGLLLSLYAELIWQTEKDAERAEGYFEQAIRSAPDDSFVVASYAKFLWDAEDDEEDKNCQSKSDHNHSYPTDLFHGTNHHLHITATSKALPLFLK</sequence>
<dbReference type="AlphaFoldDB" id="A0AAN9NYI7"/>
<reference evidence="1 2" key="1">
    <citation type="submission" date="2024-01" db="EMBL/GenBank/DDBJ databases">
        <title>The genomes of 5 underutilized Papilionoideae crops provide insights into root nodulation and disease resistanc.</title>
        <authorList>
            <person name="Jiang F."/>
        </authorList>
    </citation>
    <scope>NUCLEOTIDE SEQUENCE [LARGE SCALE GENOMIC DNA]</scope>
    <source>
        <strain evidence="1">JINMINGXINNONG_FW02</strain>
        <tissue evidence="1">Leaves</tissue>
    </source>
</reference>
<organism evidence="1 2">
    <name type="scientific">Phaseolus coccineus</name>
    <name type="common">Scarlet runner bean</name>
    <name type="synonym">Phaseolus multiflorus</name>
    <dbReference type="NCBI Taxonomy" id="3886"/>
    <lineage>
        <taxon>Eukaryota</taxon>
        <taxon>Viridiplantae</taxon>
        <taxon>Streptophyta</taxon>
        <taxon>Embryophyta</taxon>
        <taxon>Tracheophyta</taxon>
        <taxon>Spermatophyta</taxon>
        <taxon>Magnoliopsida</taxon>
        <taxon>eudicotyledons</taxon>
        <taxon>Gunneridae</taxon>
        <taxon>Pentapetalae</taxon>
        <taxon>rosids</taxon>
        <taxon>fabids</taxon>
        <taxon>Fabales</taxon>
        <taxon>Fabaceae</taxon>
        <taxon>Papilionoideae</taxon>
        <taxon>50 kb inversion clade</taxon>
        <taxon>NPAAA clade</taxon>
        <taxon>indigoferoid/millettioid clade</taxon>
        <taxon>Phaseoleae</taxon>
        <taxon>Phaseolus</taxon>
    </lineage>
</organism>
<evidence type="ECO:0000313" key="1">
    <source>
        <dbReference type="EMBL" id="KAK7381581.1"/>
    </source>
</evidence>
<dbReference type="GO" id="GO:0006396">
    <property type="term" value="P:RNA processing"/>
    <property type="evidence" value="ECO:0007669"/>
    <property type="project" value="InterPro"/>
</dbReference>